<dbReference type="InterPro" id="IPR001343">
    <property type="entry name" value="Hemolysn_Ca-bd"/>
</dbReference>
<evidence type="ECO:0008006" key="4">
    <source>
        <dbReference type="Google" id="ProtNLM"/>
    </source>
</evidence>
<accession>A0ABS9HD21</accession>
<feature type="signal peptide" evidence="1">
    <location>
        <begin position="1"/>
        <end position="20"/>
    </location>
</feature>
<name>A0ABS9HD21_9ACTN</name>
<dbReference type="RefSeq" id="WP_236401716.1">
    <property type="nucleotide sequence ID" value="NZ_JAKJHZ010000006.1"/>
</dbReference>
<dbReference type="Proteomes" id="UP001201161">
    <property type="component" value="Unassembled WGS sequence"/>
</dbReference>
<dbReference type="PROSITE" id="PS00330">
    <property type="entry name" value="HEMOLYSIN_CALCIUM"/>
    <property type="match status" value="1"/>
</dbReference>
<keyword evidence="1" id="KW-0732">Signal</keyword>
<dbReference type="InterPro" id="IPR011049">
    <property type="entry name" value="Serralysin-like_metalloprot_C"/>
</dbReference>
<dbReference type="Pfam" id="PF00353">
    <property type="entry name" value="HemolysinCabind"/>
    <property type="match status" value="1"/>
</dbReference>
<evidence type="ECO:0000256" key="1">
    <source>
        <dbReference type="SAM" id="SignalP"/>
    </source>
</evidence>
<comment type="caution">
    <text evidence="2">The sequence shown here is derived from an EMBL/GenBank/DDBJ whole genome shotgun (WGS) entry which is preliminary data.</text>
</comment>
<gene>
    <name evidence="2" type="ORF">L2K70_10125</name>
</gene>
<protein>
    <recommendedName>
        <fullName evidence="4">Calcium-binding protein</fullName>
    </recommendedName>
</protein>
<evidence type="ECO:0000313" key="2">
    <source>
        <dbReference type="EMBL" id="MCF6377963.1"/>
    </source>
</evidence>
<organism evidence="2 3">
    <name type="scientific">Nocardioides potassii</name>
    <dbReference type="NCBI Taxonomy" id="2911371"/>
    <lineage>
        <taxon>Bacteria</taxon>
        <taxon>Bacillati</taxon>
        <taxon>Actinomycetota</taxon>
        <taxon>Actinomycetes</taxon>
        <taxon>Propionibacteriales</taxon>
        <taxon>Nocardioidaceae</taxon>
        <taxon>Nocardioides</taxon>
    </lineage>
</organism>
<proteinExistence type="predicted"/>
<sequence length="421" mass="42111">MTVAGLLGLALLAPTTAASAAGETCQGRTATLVGTPGASIRGTEGPDVVVTSGAYSVDALGGDDLVCVTAGTETFVSTGVGNDVVDATQPGPATLVVTLGDGDDTFVGAAPELSVHAGSSSGDSGADDVHVTAVDGASALIDSGQAGVANGDRVHLAGTGDVRWRGAMAPGAALVGGTDRNHLEADLPAGGVTVDLRRGVATAGSDVLHWSGFESFRFDDTQGTTTSVDLTGTAGDDEVDLYLLGPATRVRASMGKGRDVLGTTSLATGNHYRGGQGRDLIGVVAWGDLGVDLDRGVLSQRLEGTVRRSSATSFEDVSVWGRRAEVVGDAGDNTITVGGCRRSVAAGRGGDDVITYDGDIAFDGRTCNSAPGARFTGGSGDDVLVGGVGDDTLIGGRGRDQADGRAGTDRCVAERAQDCER</sequence>
<dbReference type="SUPFAM" id="SSF51120">
    <property type="entry name" value="beta-Roll"/>
    <property type="match status" value="1"/>
</dbReference>
<dbReference type="InterPro" id="IPR018511">
    <property type="entry name" value="Hemolysin-typ_Ca-bd_CS"/>
</dbReference>
<dbReference type="PRINTS" id="PR00313">
    <property type="entry name" value="CABNDNGRPT"/>
</dbReference>
<dbReference type="EMBL" id="JAKJHZ010000006">
    <property type="protein sequence ID" value="MCF6377963.1"/>
    <property type="molecule type" value="Genomic_DNA"/>
</dbReference>
<dbReference type="Gene3D" id="2.160.20.160">
    <property type="match status" value="1"/>
</dbReference>
<evidence type="ECO:0000313" key="3">
    <source>
        <dbReference type="Proteomes" id="UP001201161"/>
    </source>
</evidence>
<dbReference type="Gene3D" id="2.150.10.10">
    <property type="entry name" value="Serralysin-like metalloprotease, C-terminal"/>
    <property type="match status" value="1"/>
</dbReference>
<keyword evidence="3" id="KW-1185">Reference proteome</keyword>
<reference evidence="2 3" key="1">
    <citation type="submission" date="2022-01" db="EMBL/GenBank/DDBJ databases">
        <title>Nocardioides sp. nov., an actinomycete isolated from mining soil.</title>
        <authorList>
            <person name="Liu L."/>
        </authorList>
    </citation>
    <scope>NUCLEOTIDE SEQUENCE [LARGE SCALE GENOMIC DNA]</scope>
    <source>
        <strain evidence="2 3">KLBMP 9356</strain>
    </source>
</reference>
<feature type="chain" id="PRO_5045169143" description="Calcium-binding protein" evidence="1">
    <location>
        <begin position="21"/>
        <end position="421"/>
    </location>
</feature>